<protein>
    <submittedName>
        <fullName evidence="7">Site-specific integrase</fullName>
    </submittedName>
</protein>
<dbReference type="Gene3D" id="1.10.150.130">
    <property type="match status" value="1"/>
</dbReference>
<sequence>MGKKEQGSISLPRGITVRSHKTGSTLVLTFTYKGVLCREPLSRLELNNKNIKYAERLLGEIQNSIEKGVFVYAQYFPNSKKLSLFGNVRKERAVIDYLTEYLKICENRALSPSTLDGYKKCKSALIDLHKIPVATLTPAMLKSWIQKQSTSLKTIRNRLSFLRSAIDEAVTDGLISLNPVSLVTASRYQTERSEHEKEYVVDPLSPAEVEALLVAVGNQQWENLFRFAINTGMRSSELCAIRWSDIDFIGKTAHVTVASVSGVTKGTKTRAGKRKIELNDQAMAALANQKQFTFMKDVEIFEDPKTGEPWSGADAIRKKAWVPTLRKAGIRYRNPYQTRHTFATRHISQGANLFWLAGQMGHKGPEMLFRHYGSYLEAYNGLASLPETIIK</sequence>
<evidence type="ECO:0000259" key="6">
    <source>
        <dbReference type="PROSITE" id="PS51900"/>
    </source>
</evidence>
<evidence type="ECO:0000256" key="2">
    <source>
        <dbReference type="ARBA" id="ARBA00023125"/>
    </source>
</evidence>
<dbReference type="InterPro" id="IPR025269">
    <property type="entry name" value="SAM-like_dom"/>
</dbReference>
<dbReference type="InterPro" id="IPR044068">
    <property type="entry name" value="CB"/>
</dbReference>
<dbReference type="AlphaFoldDB" id="A0A4Q9EKU2"/>
<keyword evidence="3" id="KW-0233">DNA recombination</keyword>
<dbReference type="SUPFAM" id="SSF56349">
    <property type="entry name" value="DNA breaking-rejoining enzymes"/>
    <property type="match status" value="1"/>
</dbReference>
<dbReference type="PROSITE" id="PS51898">
    <property type="entry name" value="TYR_RECOMBINASE"/>
    <property type="match status" value="1"/>
</dbReference>
<dbReference type="GO" id="GO:0015074">
    <property type="term" value="P:DNA integration"/>
    <property type="evidence" value="ECO:0007669"/>
    <property type="project" value="UniProtKB-KW"/>
</dbReference>
<dbReference type="InterPro" id="IPR011010">
    <property type="entry name" value="DNA_brk_join_enz"/>
</dbReference>
<dbReference type="RefSeq" id="WP_130959942.1">
    <property type="nucleotide sequence ID" value="NZ_SITD01000061.1"/>
</dbReference>
<dbReference type="PROSITE" id="PS51900">
    <property type="entry name" value="CB"/>
    <property type="match status" value="1"/>
</dbReference>
<dbReference type="Gene3D" id="1.10.443.10">
    <property type="entry name" value="Intergrase catalytic core"/>
    <property type="match status" value="1"/>
</dbReference>
<dbReference type="CDD" id="cd01189">
    <property type="entry name" value="INT_ICEBs1_C_like"/>
    <property type="match status" value="1"/>
</dbReference>
<dbReference type="EMBL" id="SITD01000061">
    <property type="protein sequence ID" value="TBM24576.1"/>
    <property type="molecule type" value="Genomic_DNA"/>
</dbReference>
<keyword evidence="1" id="KW-0229">DNA integration</keyword>
<evidence type="ECO:0000313" key="7">
    <source>
        <dbReference type="EMBL" id="TBM24576.1"/>
    </source>
</evidence>
<feature type="domain" description="Core-binding (CB)" evidence="6">
    <location>
        <begin position="89"/>
        <end position="170"/>
    </location>
</feature>
<organism evidence="7 8">
    <name type="scientific">Hafnia paralvei</name>
    <dbReference type="NCBI Taxonomy" id="546367"/>
    <lineage>
        <taxon>Bacteria</taxon>
        <taxon>Pseudomonadati</taxon>
        <taxon>Pseudomonadota</taxon>
        <taxon>Gammaproteobacteria</taxon>
        <taxon>Enterobacterales</taxon>
        <taxon>Hafniaceae</taxon>
        <taxon>Hafnia</taxon>
    </lineage>
</organism>
<feature type="domain" description="Tyr recombinase" evidence="5">
    <location>
        <begin position="199"/>
        <end position="387"/>
    </location>
</feature>
<dbReference type="Pfam" id="PF13102">
    <property type="entry name" value="Phage_int_SAM_5"/>
    <property type="match status" value="1"/>
</dbReference>
<evidence type="ECO:0000256" key="1">
    <source>
        <dbReference type="ARBA" id="ARBA00022908"/>
    </source>
</evidence>
<dbReference type="InterPro" id="IPR013762">
    <property type="entry name" value="Integrase-like_cat_sf"/>
</dbReference>
<dbReference type="GO" id="GO:0003677">
    <property type="term" value="F:DNA binding"/>
    <property type="evidence" value="ECO:0007669"/>
    <property type="project" value="UniProtKB-UniRule"/>
</dbReference>
<proteinExistence type="predicted"/>
<evidence type="ECO:0000256" key="3">
    <source>
        <dbReference type="ARBA" id="ARBA00023172"/>
    </source>
</evidence>
<accession>A0A4Q9EKU2</accession>
<dbReference type="PANTHER" id="PTHR30349:SF36">
    <property type="entry name" value="PROPHAGE INTEGRASE INTR-RELATED"/>
    <property type="match status" value="1"/>
</dbReference>
<evidence type="ECO:0000256" key="4">
    <source>
        <dbReference type="PROSITE-ProRule" id="PRU01248"/>
    </source>
</evidence>
<reference evidence="7 8" key="1">
    <citation type="submission" date="2019-02" db="EMBL/GenBank/DDBJ databases">
        <title>Comparative genomic analysis of the Hafnia genus genomes.</title>
        <authorList>
            <person name="Zhiqiu Y."/>
            <person name="Chao Y."/>
            <person name="Yuhui D."/>
            <person name="Di H."/>
            <person name="Bin L."/>
        </authorList>
    </citation>
    <scope>NUCLEOTIDE SEQUENCE [LARGE SCALE GENOMIC DNA]</scope>
    <source>
        <strain evidence="7 8">PCM_1194</strain>
    </source>
</reference>
<dbReference type="Pfam" id="PF00589">
    <property type="entry name" value="Phage_integrase"/>
    <property type="match status" value="1"/>
</dbReference>
<dbReference type="Proteomes" id="UP000293380">
    <property type="component" value="Unassembled WGS sequence"/>
</dbReference>
<dbReference type="GO" id="GO:0006310">
    <property type="term" value="P:DNA recombination"/>
    <property type="evidence" value="ECO:0007669"/>
    <property type="project" value="UniProtKB-KW"/>
</dbReference>
<dbReference type="Pfam" id="PF12167">
    <property type="entry name" value="Arm-DNA-bind_2"/>
    <property type="match status" value="1"/>
</dbReference>
<name>A0A4Q9EKU2_9GAMM</name>
<evidence type="ECO:0000313" key="8">
    <source>
        <dbReference type="Proteomes" id="UP000293380"/>
    </source>
</evidence>
<dbReference type="InterPro" id="IPR010998">
    <property type="entry name" value="Integrase_recombinase_N"/>
</dbReference>
<dbReference type="InterPro" id="IPR002104">
    <property type="entry name" value="Integrase_catalytic"/>
</dbReference>
<dbReference type="PANTHER" id="PTHR30349">
    <property type="entry name" value="PHAGE INTEGRASE-RELATED"/>
    <property type="match status" value="1"/>
</dbReference>
<dbReference type="InterPro" id="IPR022000">
    <property type="entry name" value="Min27-like_integrase_DNA_bind"/>
</dbReference>
<comment type="caution">
    <text evidence="7">The sequence shown here is derived from an EMBL/GenBank/DDBJ whole genome shotgun (WGS) entry which is preliminary data.</text>
</comment>
<keyword evidence="2 4" id="KW-0238">DNA-binding</keyword>
<gene>
    <name evidence="7" type="ORF">EYY89_14100</name>
</gene>
<evidence type="ECO:0000259" key="5">
    <source>
        <dbReference type="PROSITE" id="PS51898"/>
    </source>
</evidence>
<dbReference type="InterPro" id="IPR050090">
    <property type="entry name" value="Tyrosine_recombinase_XerCD"/>
</dbReference>